<keyword evidence="4" id="KW-0808">Transferase</keyword>
<evidence type="ECO:0000313" key="10">
    <source>
        <dbReference type="EMBL" id="KXT08233.1"/>
    </source>
</evidence>
<dbReference type="STRING" id="113226.A0A139I0T6"/>
<keyword evidence="11" id="KW-1185">Reference proteome</keyword>
<comment type="caution">
    <text evidence="10">The sequence shown here is derived from an EMBL/GenBank/DDBJ whole genome shotgun (WGS) entry which is preliminary data.</text>
</comment>
<evidence type="ECO:0000256" key="8">
    <source>
        <dbReference type="SAM" id="MobiDB-lite"/>
    </source>
</evidence>
<evidence type="ECO:0000256" key="3">
    <source>
        <dbReference type="ARBA" id="ARBA00022603"/>
    </source>
</evidence>
<dbReference type="SUPFAM" id="SSF53335">
    <property type="entry name" value="S-adenosyl-L-methionine-dependent methyltransferases"/>
    <property type="match status" value="1"/>
</dbReference>
<dbReference type="CDD" id="cd02440">
    <property type="entry name" value="AdoMet_MTases"/>
    <property type="match status" value="1"/>
</dbReference>
<feature type="domain" description="tRNA (adenine(58)-N(1))-methyltransferase catalytic subunit TRM61 C-terminal" evidence="9">
    <location>
        <begin position="113"/>
        <end position="320"/>
    </location>
</feature>
<evidence type="ECO:0000256" key="2">
    <source>
        <dbReference type="ARBA" id="ARBA00015963"/>
    </source>
</evidence>
<dbReference type="PANTHER" id="PTHR12133">
    <property type="entry name" value="TRNA (ADENINE(58)-N(1))-METHYLTRANSFERASE"/>
    <property type="match status" value="1"/>
</dbReference>
<evidence type="ECO:0000256" key="7">
    <source>
        <dbReference type="ARBA" id="ARBA00033309"/>
    </source>
</evidence>
<dbReference type="EC" id="2.1.1.220" evidence="1"/>
<dbReference type="PROSITE" id="PS51620">
    <property type="entry name" value="SAM_TRM61"/>
    <property type="match status" value="1"/>
</dbReference>
<dbReference type="OrthoDB" id="5585464at2759"/>
<dbReference type="InterPro" id="IPR029063">
    <property type="entry name" value="SAM-dependent_MTases_sf"/>
</dbReference>
<proteinExistence type="predicted"/>
<evidence type="ECO:0000313" key="11">
    <source>
        <dbReference type="Proteomes" id="UP000073492"/>
    </source>
</evidence>
<organism evidence="10 11">
    <name type="scientific">Pseudocercospora musae</name>
    <dbReference type="NCBI Taxonomy" id="113226"/>
    <lineage>
        <taxon>Eukaryota</taxon>
        <taxon>Fungi</taxon>
        <taxon>Dikarya</taxon>
        <taxon>Ascomycota</taxon>
        <taxon>Pezizomycotina</taxon>
        <taxon>Dothideomycetes</taxon>
        <taxon>Dothideomycetidae</taxon>
        <taxon>Mycosphaerellales</taxon>
        <taxon>Mycosphaerellaceae</taxon>
        <taxon>Pseudocercospora</taxon>
    </lineage>
</organism>
<feature type="compositionally biased region" description="Acidic residues" evidence="8">
    <location>
        <begin position="315"/>
        <end position="331"/>
    </location>
</feature>
<dbReference type="PANTHER" id="PTHR12133:SF1">
    <property type="entry name" value="TRNA (ADENINE(58)-N(1))-METHYLTRANSFERASE, MITOCHONDRIAL"/>
    <property type="match status" value="1"/>
</dbReference>
<evidence type="ECO:0000256" key="4">
    <source>
        <dbReference type="ARBA" id="ARBA00022679"/>
    </source>
</evidence>
<dbReference type="InterPro" id="IPR049470">
    <property type="entry name" value="TRM61_C"/>
</dbReference>
<dbReference type="Proteomes" id="UP000073492">
    <property type="component" value="Unassembled WGS sequence"/>
</dbReference>
<keyword evidence="6" id="KW-0819">tRNA processing</keyword>
<evidence type="ECO:0000256" key="1">
    <source>
        <dbReference type="ARBA" id="ARBA00012796"/>
    </source>
</evidence>
<keyword evidence="3" id="KW-0489">Methyltransferase</keyword>
<reference evidence="10 11" key="1">
    <citation type="submission" date="2015-07" db="EMBL/GenBank/DDBJ databases">
        <title>Comparative genomics of the Sigatoka disease complex on banana suggests a link between parallel evolutionary changes in Pseudocercospora fijiensis and Pseudocercospora eumusae and increased virulence on the banana host.</title>
        <authorList>
            <person name="Chang T.-C."/>
            <person name="Salvucci A."/>
            <person name="Crous P.W."/>
            <person name="Stergiopoulos I."/>
        </authorList>
    </citation>
    <scope>NUCLEOTIDE SEQUENCE [LARGE SCALE GENOMIC DNA]</scope>
    <source>
        <strain evidence="10 11">CBS 116634</strain>
    </source>
</reference>
<evidence type="ECO:0000259" key="9">
    <source>
        <dbReference type="Pfam" id="PF08704"/>
    </source>
</evidence>
<gene>
    <name evidence="10" type="ORF">AC579_1292</name>
</gene>
<dbReference type="EMBL" id="LFZO01000474">
    <property type="protein sequence ID" value="KXT08233.1"/>
    <property type="molecule type" value="Genomic_DNA"/>
</dbReference>
<dbReference type="GO" id="GO:0031515">
    <property type="term" value="C:tRNA (m1A) methyltransferase complex"/>
    <property type="evidence" value="ECO:0007669"/>
    <property type="project" value="InterPro"/>
</dbReference>
<sequence length="377" mass="41695">MLTLSSRARVSHAVIQSRRYMSHVRPFAADDLVLLRNKRDRDAPPILRTLQPGRKIESHRGTIQHDDIIGSRPRDIVKARTSKANKAATDFRLHSVTLDDYCKLSRRLVTPIYPADANLIVSLFDLHPDADEEATATAILEAGTGHGALTLHLSRAIHAANASRQGPLTGDSRKAVIHSIDISPKFSAHAQTVVEGFRRGKYANNVDFHVCDVSEWLRSRHEQGPRFSHAFLDLPQSDRHLPAVAEALRTDGTLIVFNPSITQITACATKVKDDGIPLDLERVVELGVNGGSGGRDWDVRFVHPKRVVEERSESESESDMGESSISDDDTDVSSTASDEAISSRKWAMVCRPKVGERITGGGFLGIWKKQRNMKTDH</sequence>
<dbReference type="Gene3D" id="3.40.50.150">
    <property type="entry name" value="Vaccinia Virus protein VP39"/>
    <property type="match status" value="1"/>
</dbReference>
<dbReference type="GO" id="GO:0030488">
    <property type="term" value="P:tRNA methylation"/>
    <property type="evidence" value="ECO:0007669"/>
    <property type="project" value="InterPro"/>
</dbReference>
<name>A0A139I0T6_9PEZI</name>
<dbReference type="Pfam" id="PF14801">
    <property type="entry name" value="TrmI-like_N"/>
    <property type="match status" value="1"/>
</dbReference>
<dbReference type="Pfam" id="PF08704">
    <property type="entry name" value="GCD14"/>
    <property type="match status" value="1"/>
</dbReference>
<evidence type="ECO:0000256" key="6">
    <source>
        <dbReference type="ARBA" id="ARBA00022694"/>
    </source>
</evidence>
<dbReference type="AlphaFoldDB" id="A0A139I0T6"/>
<dbReference type="GO" id="GO:0160107">
    <property type="term" value="F:tRNA (adenine(58)-N1)-methyltransferase activity"/>
    <property type="evidence" value="ECO:0007669"/>
    <property type="project" value="UniProtKB-EC"/>
</dbReference>
<dbReference type="GO" id="GO:0005739">
    <property type="term" value="C:mitochondrion"/>
    <property type="evidence" value="ECO:0007669"/>
    <property type="project" value="TreeGrafter"/>
</dbReference>
<protein>
    <recommendedName>
        <fullName evidence="2">tRNA (adenine(58)-N(1))-methyltransferase catalytic subunit TRM61</fullName>
        <ecNumber evidence="1">2.1.1.220</ecNumber>
    </recommendedName>
    <alternativeName>
        <fullName evidence="7">tRNA(m1A58)-methyltransferase subunit TRM61</fullName>
    </alternativeName>
</protein>
<dbReference type="Gene3D" id="3.10.330.20">
    <property type="match status" value="1"/>
</dbReference>
<feature type="region of interest" description="Disordered" evidence="8">
    <location>
        <begin position="308"/>
        <end position="342"/>
    </location>
</feature>
<accession>A0A139I0T6</accession>
<dbReference type="InterPro" id="IPR014816">
    <property type="entry name" value="tRNA_MeTrfase_Gcd14"/>
</dbReference>
<evidence type="ECO:0000256" key="5">
    <source>
        <dbReference type="ARBA" id="ARBA00022691"/>
    </source>
</evidence>
<keyword evidence="5" id="KW-0949">S-adenosyl-L-methionine</keyword>